<keyword evidence="6" id="KW-0812">Transmembrane</keyword>
<dbReference type="OrthoDB" id="5516475at2"/>
<evidence type="ECO:0000256" key="5">
    <source>
        <dbReference type="PROSITE-ProRule" id="PRU00354"/>
    </source>
</evidence>
<keyword evidence="6" id="KW-1133">Transmembrane helix</keyword>
<dbReference type="STRING" id="1122252.SAMN05660443_1805"/>
<organism evidence="8 9">
    <name type="scientific">Marinospirillum celere</name>
    <dbReference type="NCBI Taxonomy" id="1122252"/>
    <lineage>
        <taxon>Bacteria</taxon>
        <taxon>Pseudomonadati</taxon>
        <taxon>Pseudomonadota</taxon>
        <taxon>Gammaproteobacteria</taxon>
        <taxon>Oceanospirillales</taxon>
        <taxon>Oceanospirillaceae</taxon>
        <taxon>Marinospirillum</taxon>
    </lineage>
</organism>
<feature type="transmembrane region" description="Helical" evidence="6">
    <location>
        <begin position="301"/>
        <end position="330"/>
    </location>
</feature>
<keyword evidence="2 5" id="KW-0808">Transferase</keyword>
<feature type="transmembrane region" description="Helical" evidence="6">
    <location>
        <begin position="269"/>
        <end position="294"/>
    </location>
</feature>
<comment type="similarity">
    <text evidence="1">Belongs to the spermidine/spermine synthase family.</text>
</comment>
<dbReference type="InterPro" id="IPR029063">
    <property type="entry name" value="SAM-dependent_MTases_sf"/>
</dbReference>
<feature type="transmembrane region" description="Helical" evidence="6">
    <location>
        <begin position="156"/>
        <end position="180"/>
    </location>
</feature>
<dbReference type="PROSITE" id="PS51006">
    <property type="entry name" value="PABS_2"/>
    <property type="match status" value="1"/>
</dbReference>
<evidence type="ECO:0000256" key="1">
    <source>
        <dbReference type="ARBA" id="ARBA00007867"/>
    </source>
</evidence>
<dbReference type="Pfam" id="PF01564">
    <property type="entry name" value="Spermine_synth"/>
    <property type="match status" value="1"/>
</dbReference>
<sequence length="831" mass="91115">MVRYLTYFIGFIFFFSGALALVYEVTWTRMLSGELGSDALAVATLVAVFMGGLALGAHLASRWADQLLRPLKAYGFLEILLSSYVLLSPWLFKLFLPVFGLLGHQAADNIWLLSFLRLLLSILILLPPTLLMGATLPFLARFAAQNTQHSGQVTGLFYALNTLGAVIGCLLAGFVFLPLLPMSTTLYLVALGNLSLGGLVLLLSHRYESLSQARLETDPRASATANMPMPASGVGLPWVAAAVTLTGAAGLACQLVWTRVLVLVLGASAYAFTSVLAVFLLGLGAGALTSALLLKWIKKGLVYWFAGLSLAAAVAVYATSYQFALLPGWFIQGYEAGQAASLLGQFQTNILLSLLIILLPTWLMGMLFPLALQLVMTHREAAARNTGHIYFWNTLGAIVGALGVGFVLIPLAGLMPSLLLAASAFLVAACLVVFPLIKKLWYLPGLLALNLLLVGVYLAPPWKQHLMASGVSEYVEAYRGVLEEMSLEDFLEEATELLYYRDGLTATVTVERDKLSRNQDLYISTNGKIDGSSYLDMPTQKLSAHLPLLLHEKPESVAVIGMGTGVTVASASLHPEVEELVLVEIEPAMVEGAKLFADYNHRLHEMPQVDIKMTDGRLHIYLNPASYDIIISEPSNPWIAGIANLFTQEYYELGARSLKSEGIFAQWIQIYDMEIDNIRSVVATFQSVFPHSLAAITLNEADLLLVGSQQPLKLDTQKIQRRMSHPAISEDLAAEPVSIHQLEELLAHIWLTEKELQAFAQGARIHRDDYPFLMYEAPVSRYLETRRSNSKALGEAGKGVFPLLEENTYDREALLEAYQRQLPDYLRVFGD</sequence>
<dbReference type="GO" id="GO:0005829">
    <property type="term" value="C:cytosol"/>
    <property type="evidence" value="ECO:0007669"/>
    <property type="project" value="TreeGrafter"/>
</dbReference>
<dbReference type="RefSeq" id="WP_091962287.1">
    <property type="nucleotide sequence ID" value="NZ_FOLH01000003.1"/>
</dbReference>
<dbReference type="PANTHER" id="PTHR11558">
    <property type="entry name" value="SPERMIDINE/SPERMINE SYNTHASE"/>
    <property type="match status" value="1"/>
</dbReference>
<comment type="caution">
    <text evidence="5">Lacks conserved residue(s) required for the propagation of feature annotation.</text>
</comment>
<feature type="transmembrane region" description="Helical" evidence="6">
    <location>
        <begin position="415"/>
        <end position="434"/>
    </location>
</feature>
<dbReference type="SUPFAM" id="SSF53335">
    <property type="entry name" value="S-adenosyl-L-methionine-dependent methyltransferases"/>
    <property type="match status" value="1"/>
</dbReference>
<dbReference type="GO" id="GO:0004766">
    <property type="term" value="F:spermidine synthase activity"/>
    <property type="evidence" value="ECO:0007669"/>
    <property type="project" value="TreeGrafter"/>
</dbReference>
<gene>
    <name evidence="8" type="ORF">SAMN05660443_1805</name>
</gene>
<name>A0A1I1HAC7_9GAMM</name>
<feature type="transmembrane region" description="Helical" evidence="6">
    <location>
        <begin position="236"/>
        <end position="257"/>
    </location>
</feature>
<evidence type="ECO:0000313" key="9">
    <source>
        <dbReference type="Proteomes" id="UP000199058"/>
    </source>
</evidence>
<dbReference type="CDD" id="cd02440">
    <property type="entry name" value="AdoMet_MTases"/>
    <property type="match status" value="1"/>
</dbReference>
<evidence type="ECO:0000256" key="3">
    <source>
        <dbReference type="ARBA" id="ARBA00023066"/>
    </source>
</evidence>
<dbReference type="GO" id="GO:0008295">
    <property type="term" value="P:spermidine biosynthetic process"/>
    <property type="evidence" value="ECO:0007669"/>
    <property type="project" value="UniProtKB-KW"/>
</dbReference>
<dbReference type="InterPro" id="IPR036259">
    <property type="entry name" value="MFS_trans_sf"/>
</dbReference>
<feature type="transmembrane region" description="Helical" evidence="6">
    <location>
        <begin position="73"/>
        <end position="92"/>
    </location>
</feature>
<dbReference type="AlphaFoldDB" id="A0A1I1HAC7"/>
<keyword evidence="4 5" id="KW-0620">Polyamine biosynthesis</keyword>
<protein>
    <submittedName>
        <fullName evidence="8">Spermidine synthase</fullName>
    </submittedName>
</protein>
<dbReference type="Gene3D" id="3.40.50.150">
    <property type="entry name" value="Vaccinia Virus protein VP39"/>
    <property type="match status" value="1"/>
</dbReference>
<proteinExistence type="inferred from homology"/>
<feature type="transmembrane region" description="Helical" evidence="6">
    <location>
        <begin position="350"/>
        <end position="377"/>
    </location>
</feature>
<feature type="transmembrane region" description="Helical" evidence="6">
    <location>
        <begin position="118"/>
        <end position="144"/>
    </location>
</feature>
<feature type="transmembrane region" description="Helical" evidence="6">
    <location>
        <begin position="7"/>
        <end position="27"/>
    </location>
</feature>
<feature type="transmembrane region" description="Helical" evidence="6">
    <location>
        <begin position="389"/>
        <end position="409"/>
    </location>
</feature>
<evidence type="ECO:0000313" key="8">
    <source>
        <dbReference type="EMBL" id="SFC18958.1"/>
    </source>
</evidence>
<feature type="transmembrane region" description="Helical" evidence="6">
    <location>
        <begin position="186"/>
        <end position="204"/>
    </location>
</feature>
<keyword evidence="6" id="KW-0472">Membrane</keyword>
<evidence type="ECO:0000256" key="4">
    <source>
        <dbReference type="ARBA" id="ARBA00023115"/>
    </source>
</evidence>
<evidence type="ECO:0000259" key="7">
    <source>
        <dbReference type="PROSITE" id="PS51006"/>
    </source>
</evidence>
<dbReference type="InterPro" id="IPR001045">
    <property type="entry name" value="Spermi_synthase"/>
</dbReference>
<dbReference type="PANTHER" id="PTHR11558:SF11">
    <property type="entry name" value="SPERMIDINE SYNTHASE"/>
    <property type="match status" value="1"/>
</dbReference>
<keyword evidence="9" id="KW-1185">Reference proteome</keyword>
<feature type="transmembrane region" description="Helical" evidence="6">
    <location>
        <begin position="39"/>
        <end position="61"/>
    </location>
</feature>
<feature type="transmembrane region" description="Helical" evidence="6">
    <location>
        <begin position="441"/>
        <end position="459"/>
    </location>
</feature>
<dbReference type="NCBIfam" id="NF037959">
    <property type="entry name" value="MFS_SpdSyn"/>
    <property type="match status" value="2"/>
</dbReference>
<dbReference type="Proteomes" id="UP000199058">
    <property type="component" value="Unassembled WGS sequence"/>
</dbReference>
<feature type="domain" description="PABS" evidence="7">
    <location>
        <begin position="472"/>
        <end position="717"/>
    </location>
</feature>
<keyword evidence="3" id="KW-0745">Spermidine biosynthesis</keyword>
<reference evidence="8 9" key="1">
    <citation type="submission" date="2016-10" db="EMBL/GenBank/DDBJ databases">
        <authorList>
            <person name="de Groot N.N."/>
        </authorList>
    </citation>
    <scope>NUCLEOTIDE SEQUENCE [LARGE SCALE GENOMIC DNA]</scope>
    <source>
        <strain evidence="8 9">DSM 18438</strain>
    </source>
</reference>
<evidence type="ECO:0000256" key="6">
    <source>
        <dbReference type="SAM" id="Phobius"/>
    </source>
</evidence>
<evidence type="ECO:0000256" key="2">
    <source>
        <dbReference type="ARBA" id="ARBA00022679"/>
    </source>
</evidence>
<dbReference type="EMBL" id="FOLH01000003">
    <property type="protein sequence ID" value="SFC18958.1"/>
    <property type="molecule type" value="Genomic_DNA"/>
</dbReference>
<dbReference type="SUPFAM" id="SSF103473">
    <property type="entry name" value="MFS general substrate transporter"/>
    <property type="match status" value="1"/>
</dbReference>
<accession>A0A1I1HAC7</accession>
<dbReference type="InterPro" id="IPR030374">
    <property type="entry name" value="PABS"/>
</dbReference>